<evidence type="ECO:0000313" key="1">
    <source>
        <dbReference type="EMBL" id="KEF38655.1"/>
    </source>
</evidence>
<accession>A0A072NZK0</accession>
<reference evidence="1 2" key="1">
    <citation type="submission" date="2014-04" db="EMBL/GenBank/DDBJ databases">
        <title>Draft genome sequence of Bacillus azotoformans MEV2011, a (co-) denitrifying strain unable to grow in the presence of oxygen.</title>
        <authorList>
            <person name="Nielsen M."/>
            <person name="Schreiber L."/>
            <person name="Finster K."/>
            <person name="Schramm A."/>
        </authorList>
    </citation>
    <scope>NUCLEOTIDE SEQUENCE [LARGE SCALE GENOMIC DNA]</scope>
    <source>
        <strain evidence="1 2">MEV2011</strain>
    </source>
</reference>
<evidence type="ECO:0000313" key="2">
    <source>
        <dbReference type="Proteomes" id="UP000027936"/>
    </source>
</evidence>
<gene>
    <name evidence="1" type="ORF">M670_01866</name>
</gene>
<protein>
    <submittedName>
        <fullName evidence="1">Uncharacterized protein</fullName>
    </submittedName>
</protein>
<proteinExistence type="predicted"/>
<dbReference type="RefSeq" id="WP_035195150.1">
    <property type="nucleotide sequence ID" value="NZ_JJRY01000006.1"/>
</dbReference>
<name>A0A072NZK0_SCHAZ</name>
<dbReference type="PATRIC" id="fig|1348973.3.peg.1813"/>
<organism evidence="1 2">
    <name type="scientific">Schinkia azotoformans MEV2011</name>
    <dbReference type="NCBI Taxonomy" id="1348973"/>
    <lineage>
        <taxon>Bacteria</taxon>
        <taxon>Bacillati</taxon>
        <taxon>Bacillota</taxon>
        <taxon>Bacilli</taxon>
        <taxon>Bacillales</taxon>
        <taxon>Bacillaceae</taxon>
        <taxon>Calidifontibacillus/Schinkia group</taxon>
        <taxon>Schinkia</taxon>
    </lineage>
</organism>
<sequence length="466" mass="55515">MHEIKRNWKILHSGNEPYNGSHYQIASYYFYDNTDFEILDFEEKIYTFSLTLNDETSNFEVFSTLQSITDFSLLTNLPIELVDLIKTYESELREVDKSLFHNIRKQYVVPVEVDFVSETKANQITFLCYTVFGNTIEFLVKAFDYESIRVAFNAIIKKFSELDYVKGIFFKDHIRWIRQKQLKVYQKEKQNYNNSCRLLNGTINNSMTYKKLLFELKNNGYIDNSFREVLKKELTAPQYDNLMKIFDKALLLSVENSKITLLHRSEALNIKEDDDQTVYTLNPRIWQYYINNWYEDFITEAIKVIQSEENFDINIIAIDGNAEYNFKESGKEEDKFELDLLLLLERQGQYKLVAIECKRTMSNRNRKRIREKYENKTLYANSNYKLIDAYINVGYFSNNNDLKIEKIFSNKNNMSNKVPFPFITFASTDFFETISKLKQCFNFIMNNEKDEEYIEEEKEFDTVDVS</sequence>
<dbReference type="AlphaFoldDB" id="A0A072NZK0"/>
<dbReference type="Proteomes" id="UP000027936">
    <property type="component" value="Unassembled WGS sequence"/>
</dbReference>
<comment type="caution">
    <text evidence="1">The sequence shown here is derived from an EMBL/GenBank/DDBJ whole genome shotgun (WGS) entry which is preliminary data.</text>
</comment>
<dbReference type="EMBL" id="JJRY01000006">
    <property type="protein sequence ID" value="KEF38655.1"/>
    <property type="molecule type" value="Genomic_DNA"/>
</dbReference>